<accession>A0ABR6BR86</accession>
<proteinExistence type="predicted"/>
<evidence type="ECO:0000313" key="1">
    <source>
        <dbReference type="EMBL" id="MBA8929434.1"/>
    </source>
</evidence>
<evidence type="ECO:0000313" key="2">
    <source>
        <dbReference type="Proteomes" id="UP000517916"/>
    </source>
</evidence>
<reference evidence="1 2" key="1">
    <citation type="submission" date="2020-08" db="EMBL/GenBank/DDBJ databases">
        <title>Genomic Encyclopedia of Archaeal and Bacterial Type Strains, Phase II (KMG-II): from individual species to whole genera.</title>
        <authorList>
            <person name="Goeker M."/>
        </authorList>
    </citation>
    <scope>NUCLEOTIDE SEQUENCE [LARGE SCALE GENOMIC DNA]</scope>
    <source>
        <strain evidence="1 2">DSM 43850</strain>
    </source>
</reference>
<sequence>MFAPSLAIGRVVHYRSHGSADGLHPPACVAADITAVGAWLTTNTTEHGDGLRTLDQHWDNEACALAVRNPNGLFFAAPCAHDESGEPGTWHWPLTCGHIPTAPRPTEDLTHA</sequence>
<dbReference type="EMBL" id="JACJID010000005">
    <property type="protein sequence ID" value="MBA8929434.1"/>
    <property type="molecule type" value="Genomic_DNA"/>
</dbReference>
<keyword evidence="2" id="KW-1185">Reference proteome</keyword>
<dbReference type="Proteomes" id="UP000517916">
    <property type="component" value="Unassembled WGS sequence"/>
</dbReference>
<protein>
    <submittedName>
        <fullName evidence="1">Uncharacterized protein</fullName>
    </submittedName>
</protein>
<name>A0ABR6BR86_9PSEU</name>
<dbReference type="RefSeq" id="WP_182839354.1">
    <property type="nucleotide sequence ID" value="NZ_BAAABQ010000004.1"/>
</dbReference>
<organism evidence="1 2">
    <name type="scientific">Kutzneria viridogrisea</name>
    <dbReference type="NCBI Taxonomy" id="47990"/>
    <lineage>
        <taxon>Bacteria</taxon>
        <taxon>Bacillati</taxon>
        <taxon>Actinomycetota</taxon>
        <taxon>Actinomycetes</taxon>
        <taxon>Pseudonocardiales</taxon>
        <taxon>Pseudonocardiaceae</taxon>
        <taxon>Kutzneria</taxon>
    </lineage>
</organism>
<comment type="caution">
    <text evidence="1">The sequence shown here is derived from an EMBL/GenBank/DDBJ whole genome shotgun (WGS) entry which is preliminary data.</text>
</comment>
<gene>
    <name evidence="1" type="ORF">BC739_006652</name>
</gene>